<organism evidence="2 3">
    <name type="scientific">Saccharibacter floricola DSM 15669</name>
    <dbReference type="NCBI Taxonomy" id="1123227"/>
    <lineage>
        <taxon>Bacteria</taxon>
        <taxon>Pseudomonadati</taxon>
        <taxon>Pseudomonadota</taxon>
        <taxon>Alphaproteobacteria</taxon>
        <taxon>Acetobacterales</taxon>
        <taxon>Acetobacteraceae</taxon>
        <taxon>Saccharibacter</taxon>
    </lineage>
</organism>
<keyword evidence="3" id="KW-1185">Reference proteome</keyword>
<dbReference type="RefSeq" id="WP_018981257.1">
    <property type="nucleotide sequence ID" value="NZ_BAQD01000139.1"/>
</dbReference>
<name>A0ABQ0P116_9PROT</name>
<comment type="caution">
    <text evidence="2">The sequence shown here is derived from an EMBL/GenBank/DDBJ whole genome shotgun (WGS) entry which is preliminary data.</text>
</comment>
<reference evidence="2" key="1">
    <citation type="submission" date="2013-04" db="EMBL/GenBank/DDBJ databases">
        <title>The genome sequencing project of 58 acetic acid bacteria.</title>
        <authorList>
            <person name="Okamoto-Kainuma A."/>
            <person name="Ishikawa M."/>
            <person name="Umino S."/>
            <person name="Koizumi Y."/>
            <person name="Shiwa Y."/>
            <person name="Yoshikawa H."/>
            <person name="Matsutani M."/>
            <person name="Matsushita K."/>
        </authorList>
    </citation>
    <scope>NUCLEOTIDE SEQUENCE</scope>
    <source>
        <strain evidence="2">DSM 15669</strain>
    </source>
</reference>
<proteinExistence type="predicted"/>
<protein>
    <submittedName>
        <fullName evidence="2">Uncharacterized protein</fullName>
    </submittedName>
</protein>
<sequence length="84" mass="9192">MTDQIFGGHNFGDPDHSDPQCSMSNMASTIAQNDLISFRDALEDHVVQRLCGPQTLAYYRALKNLANAQKAWGELPSAPASLDQ</sequence>
<evidence type="ECO:0000256" key="1">
    <source>
        <dbReference type="SAM" id="MobiDB-lite"/>
    </source>
</evidence>
<gene>
    <name evidence="2" type="ORF">AA15669_1881</name>
</gene>
<dbReference type="EMBL" id="BAQD01000139">
    <property type="protein sequence ID" value="GBQ08728.1"/>
    <property type="molecule type" value="Genomic_DNA"/>
</dbReference>
<accession>A0ABQ0P116</accession>
<evidence type="ECO:0000313" key="2">
    <source>
        <dbReference type="EMBL" id="GBQ08728.1"/>
    </source>
</evidence>
<feature type="region of interest" description="Disordered" evidence="1">
    <location>
        <begin position="1"/>
        <end position="23"/>
    </location>
</feature>
<dbReference type="Proteomes" id="UP001062901">
    <property type="component" value="Unassembled WGS sequence"/>
</dbReference>
<evidence type="ECO:0000313" key="3">
    <source>
        <dbReference type="Proteomes" id="UP001062901"/>
    </source>
</evidence>